<dbReference type="InterPro" id="IPR001279">
    <property type="entry name" value="Metallo-B-lactamas"/>
</dbReference>
<dbReference type="InterPro" id="IPR052533">
    <property type="entry name" value="WalJ/YycJ-like"/>
</dbReference>
<evidence type="ECO:0000259" key="1">
    <source>
        <dbReference type="SMART" id="SM00849"/>
    </source>
</evidence>
<evidence type="ECO:0000313" key="3">
    <source>
        <dbReference type="Proteomes" id="UP001259982"/>
    </source>
</evidence>
<dbReference type="Gene3D" id="3.60.15.10">
    <property type="entry name" value="Ribonuclease Z/Hydroxyacylglutathione hydrolase-like"/>
    <property type="match status" value="1"/>
</dbReference>
<dbReference type="SUPFAM" id="SSF56281">
    <property type="entry name" value="Metallo-hydrolase/oxidoreductase"/>
    <property type="match status" value="1"/>
</dbReference>
<comment type="caution">
    <text evidence="2">The sequence shown here is derived from an EMBL/GenBank/DDBJ whole genome shotgun (WGS) entry which is preliminary data.</text>
</comment>
<name>A0ABU3B9G3_9GAMM</name>
<dbReference type="InterPro" id="IPR036866">
    <property type="entry name" value="RibonucZ/Hydroxyglut_hydro"/>
</dbReference>
<accession>A0ABU3B9G3</accession>
<organism evidence="2 3">
    <name type="scientific">Spectribacter acetivorans</name>
    <dbReference type="NCBI Taxonomy" id="3075603"/>
    <lineage>
        <taxon>Bacteria</taxon>
        <taxon>Pseudomonadati</taxon>
        <taxon>Pseudomonadota</taxon>
        <taxon>Gammaproteobacteria</taxon>
        <taxon>Salinisphaerales</taxon>
        <taxon>Salinisphaeraceae</taxon>
        <taxon>Spectribacter</taxon>
    </lineage>
</organism>
<sequence length="255" mass="27181">MRFAFLGSGSRGNALVVESGGTRVLVDCGFSAADMQRRLARLSLDPASLDAILITHEHGDHVRGLARFAGRHGLPVWMTPGTRQACAPGPELSVRCFSPHEAFAIDDLSITPFPVPHDAREPCQFVLSDGHRRLGVLSDIGRSTPHVQTMVDACDALLLECNHDPALLAAGPYPASVRARVSGDQGHLSNGQAAALLGTIGRDRLQHVVATHISSNNNTADHARQALADVLGCTRDWVAAADQQEGLSWRSIVAL</sequence>
<dbReference type="Proteomes" id="UP001259982">
    <property type="component" value="Unassembled WGS sequence"/>
</dbReference>
<evidence type="ECO:0000313" key="2">
    <source>
        <dbReference type="EMBL" id="MDT0619117.1"/>
    </source>
</evidence>
<dbReference type="PANTHER" id="PTHR47619">
    <property type="entry name" value="METALLO-HYDROLASE YYCJ-RELATED"/>
    <property type="match status" value="1"/>
</dbReference>
<proteinExistence type="predicted"/>
<feature type="domain" description="Metallo-beta-lactamase" evidence="1">
    <location>
        <begin position="11"/>
        <end position="163"/>
    </location>
</feature>
<gene>
    <name evidence="2" type="ORF">RM531_11585</name>
</gene>
<protein>
    <submittedName>
        <fullName evidence="2">MBL fold metallo-hydrolase</fullName>
    </submittedName>
</protein>
<dbReference type="EMBL" id="JAVRHY010000010">
    <property type="protein sequence ID" value="MDT0619117.1"/>
    <property type="molecule type" value="Genomic_DNA"/>
</dbReference>
<dbReference type="RefSeq" id="WP_311659440.1">
    <property type="nucleotide sequence ID" value="NZ_JAVRHY010000010.1"/>
</dbReference>
<dbReference type="Pfam" id="PF12706">
    <property type="entry name" value="Lactamase_B_2"/>
    <property type="match status" value="1"/>
</dbReference>
<dbReference type="PANTHER" id="PTHR47619:SF1">
    <property type="entry name" value="EXODEOXYRIBONUCLEASE WALJ"/>
    <property type="match status" value="1"/>
</dbReference>
<keyword evidence="3" id="KW-1185">Reference proteome</keyword>
<reference evidence="2 3" key="1">
    <citation type="submission" date="2023-09" db="EMBL/GenBank/DDBJ databases">
        <authorList>
            <person name="Rey-Velasco X."/>
        </authorList>
    </citation>
    <scope>NUCLEOTIDE SEQUENCE [LARGE SCALE GENOMIC DNA]</scope>
    <source>
        <strain evidence="2 3">P385</strain>
    </source>
</reference>
<dbReference type="SMART" id="SM00849">
    <property type="entry name" value="Lactamase_B"/>
    <property type="match status" value="1"/>
</dbReference>